<dbReference type="Proteomes" id="UP000001514">
    <property type="component" value="Unassembled WGS sequence"/>
</dbReference>
<keyword evidence="3 11" id="KW-0813">Transport</keyword>
<keyword evidence="9 12" id="KW-0175">Coiled coil</keyword>
<feature type="transmembrane region" description="Helical" evidence="11">
    <location>
        <begin position="74"/>
        <end position="92"/>
    </location>
</feature>
<feature type="transmembrane region" description="Helical" evidence="11">
    <location>
        <begin position="45"/>
        <end position="62"/>
    </location>
</feature>
<keyword evidence="10 11" id="KW-0472">Membrane</keyword>
<dbReference type="GO" id="GO:0005789">
    <property type="term" value="C:endoplasmic reticulum membrane"/>
    <property type="evidence" value="ECO:0000318"/>
    <property type="project" value="GO_Central"/>
</dbReference>
<proteinExistence type="inferred from homology"/>
<gene>
    <name evidence="13" type="ORF">SELMODRAFT_271069</name>
</gene>
<dbReference type="Gramene" id="EFJ24634">
    <property type="protein sequence ID" value="EFJ24634"/>
    <property type="gene ID" value="SELMODRAFT_271069"/>
</dbReference>
<evidence type="ECO:0000313" key="14">
    <source>
        <dbReference type="Proteomes" id="UP000001514"/>
    </source>
</evidence>
<dbReference type="FunCoup" id="D8RT81">
    <property type="interactions" value="2393"/>
</dbReference>
<evidence type="ECO:0000256" key="11">
    <source>
        <dbReference type="RuleBase" id="RU367026"/>
    </source>
</evidence>
<evidence type="ECO:0000256" key="9">
    <source>
        <dbReference type="ARBA" id="ARBA00023054"/>
    </source>
</evidence>
<name>D8RT81_SELML</name>
<keyword evidence="5" id="KW-0053">Apoptosis</keyword>
<keyword evidence="6 11" id="KW-0256">Endoplasmic reticulum</keyword>
<keyword evidence="7 11" id="KW-0653">Protein transport</keyword>
<keyword evidence="8 11" id="KW-1133">Transmembrane helix</keyword>
<dbReference type="PANTHER" id="PTHR12701">
    <property type="entry name" value="BCR-ASSOCIATED PROTEIN, BAP"/>
    <property type="match status" value="1"/>
</dbReference>
<evidence type="ECO:0000256" key="2">
    <source>
        <dbReference type="ARBA" id="ARBA00007956"/>
    </source>
</evidence>
<dbReference type="STRING" id="88036.D8RT81"/>
<dbReference type="OMA" id="ACTMAVI"/>
<keyword evidence="11" id="KW-0931">ER-Golgi transport</keyword>
<sequence>MLQALSALAAIECVVLLLLVSRFSPLSRAAGSCVGIFVIGKGRALSRLIIGYLSIAFATAVFRMRTASLVDLHYQRALAALTGSSLFVAIVIRQIHRIVCQDEPLRETLRLLKLQLEISENEKFQLKQKQVEFDHLEHLVSDLRARMERMNLDSAAKDGTINDLRAKLENMKIDAEGRTKELRAAEASVQALKKQGEGFLLEYDRLLEDNGHLRNQLAYFDRKYSGSDTKKKS</sequence>
<evidence type="ECO:0000256" key="3">
    <source>
        <dbReference type="ARBA" id="ARBA00022448"/>
    </source>
</evidence>
<keyword evidence="4 11" id="KW-0812">Transmembrane</keyword>
<dbReference type="KEGG" id="smo:SELMODRAFT_271069"/>
<dbReference type="Gene3D" id="1.20.5.110">
    <property type="match status" value="1"/>
</dbReference>
<accession>D8RT81</accession>
<organism evidence="14">
    <name type="scientific">Selaginella moellendorffii</name>
    <name type="common">Spikemoss</name>
    <dbReference type="NCBI Taxonomy" id="88036"/>
    <lineage>
        <taxon>Eukaryota</taxon>
        <taxon>Viridiplantae</taxon>
        <taxon>Streptophyta</taxon>
        <taxon>Embryophyta</taxon>
        <taxon>Tracheophyta</taxon>
        <taxon>Lycopodiopsida</taxon>
        <taxon>Selaginellales</taxon>
        <taxon>Selaginellaceae</taxon>
        <taxon>Selaginella</taxon>
    </lineage>
</organism>
<dbReference type="FunFam" id="1.20.5.110:FF:000011">
    <property type="entry name" value="B-cell receptor-associated protein 29"/>
    <property type="match status" value="1"/>
</dbReference>
<dbReference type="AlphaFoldDB" id="D8RT81"/>
<dbReference type="OrthoDB" id="435607at2759"/>
<dbReference type="eggNOG" id="KOG1962">
    <property type="taxonomic scope" value="Eukaryota"/>
</dbReference>
<dbReference type="InterPro" id="IPR008417">
    <property type="entry name" value="BAP29/BAP31"/>
</dbReference>
<dbReference type="EMBL" id="GL377589">
    <property type="protein sequence ID" value="EFJ24634.1"/>
    <property type="molecule type" value="Genomic_DNA"/>
</dbReference>
<dbReference type="PANTHER" id="PTHR12701:SF18">
    <property type="entry name" value="ENDOPLASMIC RETICULUM TRANSMEMBRANE PROTEIN"/>
    <property type="match status" value="1"/>
</dbReference>
<evidence type="ECO:0000313" key="13">
    <source>
        <dbReference type="EMBL" id="EFJ24634.1"/>
    </source>
</evidence>
<comment type="function">
    <text evidence="11">May play a role in anterograde transport of membrane proteins from the endoplasmic reticulum to the Golgi.</text>
</comment>
<evidence type="ECO:0000256" key="5">
    <source>
        <dbReference type="ARBA" id="ARBA00022703"/>
    </source>
</evidence>
<dbReference type="GO" id="GO:0006886">
    <property type="term" value="P:intracellular protein transport"/>
    <property type="evidence" value="ECO:0007669"/>
    <property type="project" value="UniProtKB-UniRule"/>
</dbReference>
<evidence type="ECO:0000256" key="4">
    <source>
        <dbReference type="ARBA" id="ARBA00022692"/>
    </source>
</evidence>
<evidence type="ECO:0000256" key="6">
    <source>
        <dbReference type="ARBA" id="ARBA00022824"/>
    </source>
</evidence>
<reference evidence="13 14" key="1">
    <citation type="journal article" date="2011" name="Science">
        <title>The Selaginella genome identifies genetic changes associated with the evolution of vascular plants.</title>
        <authorList>
            <person name="Banks J.A."/>
            <person name="Nishiyama T."/>
            <person name="Hasebe M."/>
            <person name="Bowman J.L."/>
            <person name="Gribskov M."/>
            <person name="dePamphilis C."/>
            <person name="Albert V.A."/>
            <person name="Aono N."/>
            <person name="Aoyama T."/>
            <person name="Ambrose B.A."/>
            <person name="Ashton N.W."/>
            <person name="Axtell M.J."/>
            <person name="Barker E."/>
            <person name="Barker M.S."/>
            <person name="Bennetzen J.L."/>
            <person name="Bonawitz N.D."/>
            <person name="Chapple C."/>
            <person name="Cheng C."/>
            <person name="Correa L.G."/>
            <person name="Dacre M."/>
            <person name="DeBarry J."/>
            <person name="Dreyer I."/>
            <person name="Elias M."/>
            <person name="Engstrom E.M."/>
            <person name="Estelle M."/>
            <person name="Feng L."/>
            <person name="Finet C."/>
            <person name="Floyd S.K."/>
            <person name="Frommer W.B."/>
            <person name="Fujita T."/>
            <person name="Gramzow L."/>
            <person name="Gutensohn M."/>
            <person name="Harholt J."/>
            <person name="Hattori M."/>
            <person name="Heyl A."/>
            <person name="Hirai T."/>
            <person name="Hiwatashi Y."/>
            <person name="Ishikawa M."/>
            <person name="Iwata M."/>
            <person name="Karol K.G."/>
            <person name="Koehler B."/>
            <person name="Kolukisaoglu U."/>
            <person name="Kubo M."/>
            <person name="Kurata T."/>
            <person name="Lalonde S."/>
            <person name="Li K."/>
            <person name="Li Y."/>
            <person name="Litt A."/>
            <person name="Lyons E."/>
            <person name="Manning G."/>
            <person name="Maruyama T."/>
            <person name="Michael T.P."/>
            <person name="Mikami K."/>
            <person name="Miyazaki S."/>
            <person name="Morinaga S."/>
            <person name="Murata T."/>
            <person name="Mueller-Roeber B."/>
            <person name="Nelson D.R."/>
            <person name="Obara M."/>
            <person name="Oguri Y."/>
            <person name="Olmstead R.G."/>
            <person name="Onodera N."/>
            <person name="Petersen B.L."/>
            <person name="Pils B."/>
            <person name="Prigge M."/>
            <person name="Rensing S.A."/>
            <person name="Riano-Pachon D.M."/>
            <person name="Roberts A.W."/>
            <person name="Sato Y."/>
            <person name="Scheller H.V."/>
            <person name="Schulz B."/>
            <person name="Schulz C."/>
            <person name="Shakirov E.V."/>
            <person name="Shibagaki N."/>
            <person name="Shinohara N."/>
            <person name="Shippen D.E."/>
            <person name="Soerensen I."/>
            <person name="Sotooka R."/>
            <person name="Sugimoto N."/>
            <person name="Sugita M."/>
            <person name="Sumikawa N."/>
            <person name="Tanurdzic M."/>
            <person name="Theissen G."/>
            <person name="Ulvskov P."/>
            <person name="Wakazuki S."/>
            <person name="Weng J.K."/>
            <person name="Willats W.W."/>
            <person name="Wipf D."/>
            <person name="Wolf P.G."/>
            <person name="Yang L."/>
            <person name="Zimmer A.D."/>
            <person name="Zhu Q."/>
            <person name="Mitros T."/>
            <person name="Hellsten U."/>
            <person name="Loque D."/>
            <person name="Otillar R."/>
            <person name="Salamov A."/>
            <person name="Schmutz J."/>
            <person name="Shapiro H."/>
            <person name="Lindquist E."/>
            <person name="Lucas S."/>
            <person name="Rokhsar D."/>
            <person name="Grigoriev I.V."/>
        </authorList>
    </citation>
    <scope>NUCLEOTIDE SEQUENCE [LARGE SCALE GENOMIC DNA]</scope>
</reference>
<evidence type="ECO:0000256" key="12">
    <source>
        <dbReference type="SAM" id="Coils"/>
    </source>
</evidence>
<feature type="coiled-coil region" evidence="12">
    <location>
        <begin position="109"/>
        <end position="195"/>
    </location>
</feature>
<dbReference type="GO" id="GO:0070973">
    <property type="term" value="P:protein localization to endoplasmic reticulum exit site"/>
    <property type="evidence" value="ECO:0000318"/>
    <property type="project" value="GO_Central"/>
</dbReference>
<dbReference type="InParanoid" id="D8RT81"/>
<evidence type="ECO:0000256" key="8">
    <source>
        <dbReference type="ARBA" id="ARBA00022989"/>
    </source>
</evidence>
<protein>
    <recommendedName>
        <fullName evidence="11">Endoplasmic reticulum transmembrane protein</fullName>
    </recommendedName>
</protein>
<evidence type="ECO:0000256" key="10">
    <source>
        <dbReference type="ARBA" id="ARBA00023136"/>
    </source>
</evidence>
<evidence type="ECO:0000256" key="1">
    <source>
        <dbReference type="ARBA" id="ARBA00004477"/>
    </source>
</evidence>
<comment type="similarity">
    <text evidence="2 11">Belongs to the BCAP29/BCAP31 family.</text>
</comment>
<comment type="subcellular location">
    <subcellularLocation>
        <location evidence="1 11">Endoplasmic reticulum membrane</location>
        <topology evidence="1 11">Multi-pass membrane protein</topology>
    </subcellularLocation>
</comment>
<evidence type="ECO:0000256" key="7">
    <source>
        <dbReference type="ARBA" id="ARBA00022927"/>
    </source>
</evidence>
<dbReference type="GO" id="GO:0006888">
    <property type="term" value="P:endoplasmic reticulum to Golgi vesicle-mediated transport"/>
    <property type="evidence" value="ECO:0000318"/>
    <property type="project" value="GO_Central"/>
</dbReference>
<dbReference type="HOGENOM" id="CLU_109152_0_0_1"/>
<keyword evidence="14" id="KW-1185">Reference proteome</keyword>
<comment type="caution">
    <text evidence="11">Lacks conserved residue(s) required for the propagation of feature annotation.</text>
</comment>